<sequence length="1048" mass="117857">MCLGNRAESSSHYINSQLRALYENAVKCTENHGTGFKPSESAVEYSTCLYEFYGPGKHSRAARRDLPFFATFGCPRIEFVCNHEVILFLDIQEGHLNLDFNKKHEHLEMIDKCTIAFRITFSTHPIVIDKIQCPTIGNAANYTMILHVLDMSSAIFVPEHSDVPEIASIPDERGYSTKESKLTGLTHYLTKFYLPTLKRAGHHVLYSLPDFDNLASTTAHTDYSVISKRTLSTDALFGVRVEEVNTFLRGLWLQAAAFIDEYGLSADTVSKSLLAELHTPLMNGPDDMNLHLHFGPLYVQPLCKREVVLYLDIQDIYVHMGGFHVKASHILTDCKIAFIIDIIFEEIDDGSTRRIKLDLSTARYCEHLSVFSEQVDVNIKRTLIHHITTYYLSVLDTSETNIIFHRNNRIHVDIFAGDGSGSEYEDDDDCLYECTCKDETACGHSGIRWGVLYQRLITHTHTHDFDFVNSLTQGSINAHFRELWNLGCRRLIVGGKKLKTWESSEIEMETCLADFSFVHPEHGDEIFFSSSFAPPKVQLVCKEGSYSVIFYLHLNQGYLKTLGTGKALQPGSQEHPFAGWRLAFEVDLRLIESTDEAVPNTIRNPAKFNLNLSTVPGLLDGKDYRNIRARREALIYYIQTCYFPVFKRAHHHVLYTIPILDKAGSDLYRFTSLDFQIVPFNHGHGHLYFEGLHGRHRAIFDRNSVVIVGMTDGRTLHTYGLPRDINWVGGVGSEVPLGTVCFSRRMFLEAKLLTMFEHVNRKTTIVPMFLGVDNGEWILKLTTWDKHEIKAQEKCKWREVAAGEDSLDFEWKNKEEWSYVHEGDSDHDHNDHYTLSCTTRNVLSIPTRRQDTSVINFKGSMTLGLSYVGKSKDWSAKMSATWSANIILISIGSGLQVNLSPSHIVPHFTSPPFTNVSDQGHEHGHATLEKAFYHLKNQFPASIDFAPLVGALKDGLEGAWAGAHVSAHELCMRRPVFTRRGDLLLELAVRVPHTGGMVINVNGGSAARGALGAKRRFLGLTGGVVGINGHLNGHADGHANGDGTSQII</sequence>
<protein>
    <submittedName>
        <fullName evidence="1">Uncharacterized protein</fullName>
    </submittedName>
</protein>
<accession>A0A4S4KPH6</accession>
<reference evidence="1 2" key="1">
    <citation type="submission" date="2019-02" db="EMBL/GenBank/DDBJ databases">
        <title>Genome sequencing of the rare red list fungi Phellinidium pouzarii.</title>
        <authorList>
            <person name="Buettner E."/>
            <person name="Kellner H."/>
        </authorList>
    </citation>
    <scope>NUCLEOTIDE SEQUENCE [LARGE SCALE GENOMIC DNA]</scope>
    <source>
        <strain evidence="1 2">DSM 108285</strain>
    </source>
</reference>
<dbReference type="OrthoDB" id="5429442at2759"/>
<dbReference type="EMBL" id="SGPK01000631">
    <property type="protein sequence ID" value="THH00496.1"/>
    <property type="molecule type" value="Genomic_DNA"/>
</dbReference>
<name>A0A4S4KPH6_9AGAM</name>
<dbReference type="AlphaFoldDB" id="A0A4S4KPH6"/>
<dbReference type="Proteomes" id="UP000308199">
    <property type="component" value="Unassembled WGS sequence"/>
</dbReference>
<keyword evidence="2" id="KW-1185">Reference proteome</keyword>
<proteinExistence type="predicted"/>
<organism evidence="1 2">
    <name type="scientific">Phellinidium pouzarii</name>
    <dbReference type="NCBI Taxonomy" id="167371"/>
    <lineage>
        <taxon>Eukaryota</taxon>
        <taxon>Fungi</taxon>
        <taxon>Dikarya</taxon>
        <taxon>Basidiomycota</taxon>
        <taxon>Agaricomycotina</taxon>
        <taxon>Agaricomycetes</taxon>
        <taxon>Hymenochaetales</taxon>
        <taxon>Hymenochaetaceae</taxon>
        <taxon>Phellinidium</taxon>
    </lineage>
</organism>
<gene>
    <name evidence="1" type="ORF">EW145_g7068</name>
</gene>
<evidence type="ECO:0000313" key="2">
    <source>
        <dbReference type="Proteomes" id="UP000308199"/>
    </source>
</evidence>
<evidence type="ECO:0000313" key="1">
    <source>
        <dbReference type="EMBL" id="THH00496.1"/>
    </source>
</evidence>
<comment type="caution">
    <text evidence="1">The sequence shown here is derived from an EMBL/GenBank/DDBJ whole genome shotgun (WGS) entry which is preliminary data.</text>
</comment>